<feature type="compositionally biased region" description="Acidic residues" evidence="2">
    <location>
        <begin position="156"/>
        <end position="226"/>
    </location>
</feature>
<dbReference type="Proteomes" id="UP001303473">
    <property type="component" value="Unassembled WGS sequence"/>
</dbReference>
<comment type="caution">
    <text evidence="3">The sequence shown here is derived from an EMBL/GenBank/DDBJ whole genome shotgun (WGS) entry which is preliminary data.</text>
</comment>
<dbReference type="Pfam" id="PF05841">
    <property type="entry name" value="Apc15p"/>
    <property type="match status" value="1"/>
</dbReference>
<feature type="compositionally biased region" description="Acidic residues" evidence="2">
    <location>
        <begin position="315"/>
        <end position="329"/>
    </location>
</feature>
<organism evidence="3 4">
    <name type="scientific">Diplogelasinospora grovesii</name>
    <dbReference type="NCBI Taxonomy" id="303347"/>
    <lineage>
        <taxon>Eukaryota</taxon>
        <taxon>Fungi</taxon>
        <taxon>Dikarya</taxon>
        <taxon>Ascomycota</taxon>
        <taxon>Pezizomycotina</taxon>
        <taxon>Sordariomycetes</taxon>
        <taxon>Sordariomycetidae</taxon>
        <taxon>Sordariales</taxon>
        <taxon>Diplogelasinosporaceae</taxon>
        <taxon>Diplogelasinospora</taxon>
    </lineage>
</organism>
<keyword evidence="1" id="KW-0175">Coiled coil</keyword>
<proteinExistence type="predicted"/>
<feature type="compositionally biased region" description="Low complexity" evidence="2">
    <location>
        <begin position="391"/>
        <end position="406"/>
    </location>
</feature>
<accession>A0AAN6SAS6</accession>
<evidence type="ECO:0000256" key="2">
    <source>
        <dbReference type="SAM" id="MobiDB-lite"/>
    </source>
</evidence>
<dbReference type="GO" id="GO:0005680">
    <property type="term" value="C:anaphase-promoting complex"/>
    <property type="evidence" value="ECO:0007669"/>
    <property type="project" value="InterPro"/>
</dbReference>
<dbReference type="GO" id="GO:0031145">
    <property type="term" value="P:anaphase-promoting complex-dependent catabolic process"/>
    <property type="evidence" value="ECO:0007669"/>
    <property type="project" value="InterPro"/>
</dbReference>
<feature type="region of interest" description="Disordered" evidence="2">
    <location>
        <begin position="135"/>
        <end position="246"/>
    </location>
</feature>
<sequence length="413" mass="45109">MFSSAFYPELVLRESHLHALLFTSSSHNGAGPPLPFDPSDSPADNANGHVGANGGNNPNARSRFAQAATIERSYLGRLRAEEQALERRRQNISNLGATWLKPPGVSKTLFQMREEQREAEEHAEALRRERLAQELAEAEAGGAAGDEDAGAPLDMEGNDIEGNDPMMGEDEEDGGRDLDEDIPDADAEGFGFDDDDDADDDDDDDNDEDDEDEEDEEDEEAEDSEDGETRGGDGSPGRQQRQVQQREFANIRATEDRMRQMIARGGQAEAALRGTDDLYGVDEEEIDQEDQAHILEEEDLLNTSIQERHQVEPGMDMDMDANLDDDIPEAESGLYEHTDSEAELSSDDDGGHQDVGFPPAARSSAVRVSQVSRYRSSLPGRSDGPRASMDISTILSTGGSSVLGSSPQIRRRA</sequence>
<feature type="region of interest" description="Disordered" evidence="2">
    <location>
        <begin position="31"/>
        <end position="60"/>
    </location>
</feature>
<feature type="compositionally biased region" description="Polar residues" evidence="2">
    <location>
        <begin position="237"/>
        <end position="246"/>
    </location>
</feature>
<dbReference type="EMBL" id="MU853752">
    <property type="protein sequence ID" value="KAK3946146.1"/>
    <property type="molecule type" value="Genomic_DNA"/>
</dbReference>
<evidence type="ECO:0000313" key="4">
    <source>
        <dbReference type="Proteomes" id="UP001303473"/>
    </source>
</evidence>
<gene>
    <name evidence="3" type="ORF">QBC46DRAFT_348737</name>
</gene>
<name>A0AAN6SAS6_9PEZI</name>
<keyword evidence="4" id="KW-1185">Reference proteome</keyword>
<protein>
    <submittedName>
        <fullName evidence="3">Apc15p protein-domain-containing protein</fullName>
    </submittedName>
</protein>
<feature type="region of interest" description="Disordered" evidence="2">
    <location>
        <begin position="310"/>
        <end position="413"/>
    </location>
</feature>
<reference evidence="4" key="1">
    <citation type="journal article" date="2023" name="Mol. Phylogenet. Evol.">
        <title>Genome-scale phylogeny and comparative genomics of the fungal order Sordariales.</title>
        <authorList>
            <person name="Hensen N."/>
            <person name="Bonometti L."/>
            <person name="Westerberg I."/>
            <person name="Brannstrom I.O."/>
            <person name="Guillou S."/>
            <person name="Cros-Aarteil S."/>
            <person name="Calhoun S."/>
            <person name="Haridas S."/>
            <person name="Kuo A."/>
            <person name="Mondo S."/>
            <person name="Pangilinan J."/>
            <person name="Riley R."/>
            <person name="LaButti K."/>
            <person name="Andreopoulos B."/>
            <person name="Lipzen A."/>
            <person name="Chen C."/>
            <person name="Yan M."/>
            <person name="Daum C."/>
            <person name="Ng V."/>
            <person name="Clum A."/>
            <person name="Steindorff A."/>
            <person name="Ohm R.A."/>
            <person name="Martin F."/>
            <person name="Silar P."/>
            <person name="Natvig D.O."/>
            <person name="Lalanne C."/>
            <person name="Gautier V."/>
            <person name="Ament-Velasquez S.L."/>
            <person name="Kruys A."/>
            <person name="Hutchinson M.I."/>
            <person name="Powell A.J."/>
            <person name="Barry K."/>
            <person name="Miller A.N."/>
            <person name="Grigoriev I.V."/>
            <person name="Debuchy R."/>
            <person name="Gladieux P."/>
            <person name="Hiltunen Thoren M."/>
            <person name="Johannesson H."/>
        </authorList>
    </citation>
    <scope>NUCLEOTIDE SEQUENCE [LARGE SCALE GENOMIC DNA]</scope>
    <source>
        <strain evidence="4">CBS 340.73</strain>
    </source>
</reference>
<dbReference type="InterPro" id="IPR008402">
    <property type="entry name" value="APC_su15/mnd2"/>
</dbReference>
<feature type="compositionally biased region" description="Low complexity" evidence="2">
    <location>
        <begin position="43"/>
        <end position="60"/>
    </location>
</feature>
<feature type="compositionally biased region" description="Low complexity" evidence="2">
    <location>
        <begin position="360"/>
        <end position="377"/>
    </location>
</feature>
<evidence type="ECO:0000256" key="1">
    <source>
        <dbReference type="SAM" id="Coils"/>
    </source>
</evidence>
<evidence type="ECO:0000313" key="3">
    <source>
        <dbReference type="EMBL" id="KAK3946146.1"/>
    </source>
</evidence>
<feature type="coiled-coil region" evidence="1">
    <location>
        <begin position="75"/>
        <end position="132"/>
    </location>
</feature>
<dbReference type="AlphaFoldDB" id="A0AAN6SAS6"/>